<protein>
    <recommendedName>
        <fullName evidence="3">Fungal-type protein kinase domain-containing protein</fullName>
    </recommendedName>
</protein>
<dbReference type="AlphaFoldDB" id="A0A4Y7Q6S2"/>
<dbReference type="OrthoDB" id="3271139at2759"/>
<evidence type="ECO:0000313" key="1">
    <source>
        <dbReference type="EMBL" id="TDL23343.1"/>
    </source>
</evidence>
<evidence type="ECO:0008006" key="3">
    <source>
        <dbReference type="Google" id="ProtNLM"/>
    </source>
</evidence>
<keyword evidence="2" id="KW-1185">Reference proteome</keyword>
<name>A0A4Y7Q6S2_9AGAM</name>
<sequence>MDSLEVHLWWKKSPKRWPLSFQHLPLHDFESLWWIIAWILLMRVPKNPSVTWSEKVHRLLLDEVFPTTLGTHSRIAFLTGERGLTLDVLENVDRQILPLFDYMQKFRECLVSAFRQYEEALDNLDRSDSDTSVVLRAFREYEPLLGDPDKPGVAFVDTLKDGLLDALEVDQEHASLLDIEMVDVPT</sequence>
<organism evidence="1 2">
    <name type="scientific">Rickenella mellea</name>
    <dbReference type="NCBI Taxonomy" id="50990"/>
    <lineage>
        <taxon>Eukaryota</taxon>
        <taxon>Fungi</taxon>
        <taxon>Dikarya</taxon>
        <taxon>Basidiomycota</taxon>
        <taxon>Agaricomycotina</taxon>
        <taxon>Agaricomycetes</taxon>
        <taxon>Hymenochaetales</taxon>
        <taxon>Rickenellaceae</taxon>
        <taxon>Rickenella</taxon>
    </lineage>
</organism>
<gene>
    <name evidence="1" type="ORF">BD410DRAFT_178858</name>
</gene>
<accession>A0A4Y7Q6S2</accession>
<dbReference type="Proteomes" id="UP000294933">
    <property type="component" value="Unassembled WGS sequence"/>
</dbReference>
<dbReference type="EMBL" id="ML170171">
    <property type="protein sequence ID" value="TDL23343.1"/>
    <property type="molecule type" value="Genomic_DNA"/>
</dbReference>
<dbReference type="VEuPathDB" id="FungiDB:BD410DRAFT_178858"/>
<proteinExistence type="predicted"/>
<evidence type="ECO:0000313" key="2">
    <source>
        <dbReference type="Proteomes" id="UP000294933"/>
    </source>
</evidence>
<reference evidence="1 2" key="1">
    <citation type="submission" date="2018-06" db="EMBL/GenBank/DDBJ databases">
        <title>A transcriptomic atlas of mushroom development highlights an independent origin of complex multicellularity.</title>
        <authorList>
            <consortium name="DOE Joint Genome Institute"/>
            <person name="Krizsan K."/>
            <person name="Almasi E."/>
            <person name="Merenyi Z."/>
            <person name="Sahu N."/>
            <person name="Viragh M."/>
            <person name="Koszo T."/>
            <person name="Mondo S."/>
            <person name="Kiss B."/>
            <person name="Balint B."/>
            <person name="Kues U."/>
            <person name="Barry K."/>
            <person name="Hegedus J.C."/>
            <person name="Henrissat B."/>
            <person name="Johnson J."/>
            <person name="Lipzen A."/>
            <person name="Ohm R."/>
            <person name="Nagy I."/>
            <person name="Pangilinan J."/>
            <person name="Yan J."/>
            <person name="Xiong Y."/>
            <person name="Grigoriev I.V."/>
            <person name="Hibbett D.S."/>
            <person name="Nagy L.G."/>
        </authorList>
    </citation>
    <scope>NUCLEOTIDE SEQUENCE [LARGE SCALE GENOMIC DNA]</scope>
    <source>
        <strain evidence="1 2">SZMC22713</strain>
    </source>
</reference>